<evidence type="ECO:0000313" key="2">
    <source>
        <dbReference type="EMBL" id="CAH1964230.1"/>
    </source>
</evidence>
<feature type="compositionally biased region" description="Basic and acidic residues" evidence="1">
    <location>
        <begin position="274"/>
        <end position="284"/>
    </location>
</feature>
<reference evidence="2" key="1">
    <citation type="submission" date="2022-03" db="EMBL/GenBank/DDBJ databases">
        <authorList>
            <person name="Sayadi A."/>
        </authorList>
    </citation>
    <scope>NUCLEOTIDE SEQUENCE</scope>
</reference>
<name>A0A9P0P0R9_ACAOB</name>
<evidence type="ECO:0000313" key="3">
    <source>
        <dbReference type="Proteomes" id="UP001152888"/>
    </source>
</evidence>
<dbReference type="OrthoDB" id="10523314at2759"/>
<keyword evidence="3" id="KW-1185">Reference proteome</keyword>
<organism evidence="2 3">
    <name type="scientific">Acanthoscelides obtectus</name>
    <name type="common">Bean weevil</name>
    <name type="synonym">Bruchus obtectus</name>
    <dbReference type="NCBI Taxonomy" id="200917"/>
    <lineage>
        <taxon>Eukaryota</taxon>
        <taxon>Metazoa</taxon>
        <taxon>Ecdysozoa</taxon>
        <taxon>Arthropoda</taxon>
        <taxon>Hexapoda</taxon>
        <taxon>Insecta</taxon>
        <taxon>Pterygota</taxon>
        <taxon>Neoptera</taxon>
        <taxon>Endopterygota</taxon>
        <taxon>Coleoptera</taxon>
        <taxon>Polyphaga</taxon>
        <taxon>Cucujiformia</taxon>
        <taxon>Chrysomeloidea</taxon>
        <taxon>Chrysomelidae</taxon>
        <taxon>Bruchinae</taxon>
        <taxon>Bruchini</taxon>
        <taxon>Acanthoscelides</taxon>
    </lineage>
</organism>
<sequence>MPLEQSAHLPSNKLKKSSKVRVISDVRITRSEPALKKRSLEAHHPPKKLLKKCITDVETDPIVIEDASQSEKQKIVSPITEDRLSPDLLEVSSKEKVTTTDAVIVEDSPNPEVHKKATLVVTVAQVHTSYQGTSRIPFAENELDECLKQKNVLPNDSGNGPAPIFPNKSTDKHITEPDLTIIAHKQNQPSSSDTDSDVTFIDNAPTCHSQEKIQGITKKSTTDTDSDVMIVEGNSENDVIYLEDTYRSDKQDKVSLFDSDPDLTFIEDPSASCVRREPTSRDDQNQDVPQNISTVVFTESTKTNKQKKASRTEAEGIQPPGCSGGSSGNQPIQSDIITIEDTSRPDAQNRPSLDTEAALSFDLTDSDNVVILEDSTERNSLSVQLERLEEHLTTSDHQDSVVFRRSDSSGITKKTKSAISTNPKQGSIRVASFAAHSSQSTKVAAPKIIVTPASPVTFVASPPGRPMPAATPRSTLAPPNQSPFVRLTRLPTAITSQQATPFRGPSPVMRFMPFAAPVPPYHFQQRWVPGQGIPSQMNALHRIPFRTPMPRPFMPGSSTDPALLRAMSMSRRPQ</sequence>
<feature type="region of interest" description="Disordered" evidence="1">
    <location>
        <begin position="268"/>
        <end position="332"/>
    </location>
</feature>
<proteinExistence type="predicted"/>
<feature type="region of interest" description="Disordered" evidence="1">
    <location>
        <begin position="185"/>
        <end position="206"/>
    </location>
</feature>
<dbReference type="AlphaFoldDB" id="A0A9P0P0R9"/>
<gene>
    <name evidence="2" type="ORF">ACAOBT_LOCUS5678</name>
</gene>
<dbReference type="Proteomes" id="UP001152888">
    <property type="component" value="Unassembled WGS sequence"/>
</dbReference>
<accession>A0A9P0P0R9</accession>
<protein>
    <submittedName>
        <fullName evidence="2">Uncharacterized protein</fullName>
    </submittedName>
</protein>
<evidence type="ECO:0000256" key="1">
    <source>
        <dbReference type="SAM" id="MobiDB-lite"/>
    </source>
</evidence>
<feature type="compositionally biased region" description="Polar residues" evidence="1">
    <location>
        <begin position="286"/>
        <end position="303"/>
    </location>
</feature>
<dbReference type="EMBL" id="CAKOFQ010006713">
    <property type="protein sequence ID" value="CAH1964230.1"/>
    <property type="molecule type" value="Genomic_DNA"/>
</dbReference>
<comment type="caution">
    <text evidence="2">The sequence shown here is derived from an EMBL/GenBank/DDBJ whole genome shotgun (WGS) entry which is preliminary data.</text>
</comment>